<comment type="caution">
    <text evidence="1">The sequence shown here is derived from an EMBL/GenBank/DDBJ whole genome shotgun (WGS) entry which is preliminary data.</text>
</comment>
<dbReference type="AlphaFoldDB" id="A0AAV4FVH5"/>
<organism evidence="1 2">
    <name type="scientific">Elysia marginata</name>
    <dbReference type="NCBI Taxonomy" id="1093978"/>
    <lineage>
        <taxon>Eukaryota</taxon>
        <taxon>Metazoa</taxon>
        <taxon>Spiralia</taxon>
        <taxon>Lophotrochozoa</taxon>
        <taxon>Mollusca</taxon>
        <taxon>Gastropoda</taxon>
        <taxon>Heterobranchia</taxon>
        <taxon>Euthyneura</taxon>
        <taxon>Panpulmonata</taxon>
        <taxon>Sacoglossa</taxon>
        <taxon>Placobranchoidea</taxon>
        <taxon>Plakobranchidae</taxon>
        <taxon>Elysia</taxon>
    </lineage>
</organism>
<proteinExistence type="predicted"/>
<protein>
    <submittedName>
        <fullName evidence="1">Uncharacterized protein</fullName>
    </submittedName>
</protein>
<name>A0AAV4FVH5_9GAST</name>
<dbReference type="EMBL" id="BMAT01011684">
    <property type="protein sequence ID" value="GFR77352.1"/>
    <property type="molecule type" value="Genomic_DNA"/>
</dbReference>
<keyword evidence="2" id="KW-1185">Reference proteome</keyword>
<accession>A0AAV4FVH5</accession>
<evidence type="ECO:0000313" key="1">
    <source>
        <dbReference type="EMBL" id="GFR77352.1"/>
    </source>
</evidence>
<evidence type="ECO:0000313" key="2">
    <source>
        <dbReference type="Proteomes" id="UP000762676"/>
    </source>
</evidence>
<reference evidence="1 2" key="1">
    <citation type="journal article" date="2021" name="Elife">
        <title>Chloroplast acquisition without the gene transfer in kleptoplastic sea slugs, Plakobranchus ocellatus.</title>
        <authorList>
            <person name="Maeda T."/>
            <person name="Takahashi S."/>
            <person name="Yoshida T."/>
            <person name="Shimamura S."/>
            <person name="Takaki Y."/>
            <person name="Nagai Y."/>
            <person name="Toyoda A."/>
            <person name="Suzuki Y."/>
            <person name="Arimoto A."/>
            <person name="Ishii H."/>
            <person name="Satoh N."/>
            <person name="Nishiyama T."/>
            <person name="Hasebe M."/>
            <person name="Maruyama T."/>
            <person name="Minagawa J."/>
            <person name="Obokata J."/>
            <person name="Shigenobu S."/>
        </authorList>
    </citation>
    <scope>NUCLEOTIDE SEQUENCE [LARGE SCALE GENOMIC DNA]</scope>
</reference>
<gene>
    <name evidence="1" type="ORF">ElyMa_005823100</name>
</gene>
<sequence>MCSFGSGECRSELYPTALRIISYDSHSASTIPMAMYLCEEQAVKNTTDIVLHIVSKHDRRAFSVLDDVECYLLHNRKIRPMCFTTGQQQYVQTNVQDVLHFYVMFDIITNKSFASQQDNTRANTAQ</sequence>
<dbReference type="Proteomes" id="UP000762676">
    <property type="component" value="Unassembled WGS sequence"/>
</dbReference>